<dbReference type="Pfam" id="PF12079">
    <property type="entry name" value="DUF3558"/>
    <property type="match status" value="1"/>
</dbReference>
<dbReference type="Proteomes" id="UP000320876">
    <property type="component" value="Unassembled WGS sequence"/>
</dbReference>
<feature type="region of interest" description="Disordered" evidence="1">
    <location>
        <begin position="21"/>
        <end position="97"/>
    </location>
</feature>
<reference evidence="2 3" key="1">
    <citation type="submission" date="2019-06" db="EMBL/GenBank/DDBJ databases">
        <title>Sequencing the genomes of 1000 actinobacteria strains.</title>
        <authorList>
            <person name="Klenk H.-P."/>
        </authorList>
    </citation>
    <scope>NUCLEOTIDE SEQUENCE [LARGE SCALE GENOMIC DNA]</scope>
    <source>
        <strain evidence="2 3">DSM 45679</strain>
    </source>
</reference>
<sequence length="199" mass="20947">MLAASAALSLVMLAGCDSGEAGQALPTSGAEVSTTQSEPAGGREFTKAPPVQDPLDASKYIQDPCSSLTESQQQEFNVTSSRENSDEDNSRCRWNIGDGSTSPGVSYATGIEEGLDRLYALNDTGHWDKGYFEPTEIAGYPAVYVEIVDNRGPGDCNLAVAISDNLFFNSTVRTHGDGDACQAAENVAKAVIETIKAGN</sequence>
<protein>
    <submittedName>
        <fullName evidence="2">Uncharacterized protein DUF3558</fullName>
    </submittedName>
</protein>
<feature type="compositionally biased region" description="Polar residues" evidence="1">
    <location>
        <begin position="64"/>
        <end position="82"/>
    </location>
</feature>
<gene>
    <name evidence="2" type="ORF">FB471_3927</name>
</gene>
<evidence type="ECO:0000313" key="3">
    <source>
        <dbReference type="Proteomes" id="UP000320876"/>
    </source>
</evidence>
<dbReference type="RefSeq" id="WP_141999865.1">
    <property type="nucleotide sequence ID" value="NZ_VFML01000001.1"/>
</dbReference>
<evidence type="ECO:0000256" key="1">
    <source>
        <dbReference type="SAM" id="MobiDB-lite"/>
    </source>
</evidence>
<dbReference type="OrthoDB" id="3697076at2"/>
<accession>A0A542DMD4</accession>
<dbReference type="EMBL" id="VFML01000001">
    <property type="protein sequence ID" value="TQJ04145.1"/>
    <property type="molecule type" value="Genomic_DNA"/>
</dbReference>
<proteinExistence type="predicted"/>
<name>A0A542DMD4_AMYCI</name>
<dbReference type="AlphaFoldDB" id="A0A542DMD4"/>
<dbReference type="InterPro" id="IPR024520">
    <property type="entry name" value="DUF3558"/>
</dbReference>
<comment type="caution">
    <text evidence="2">The sequence shown here is derived from an EMBL/GenBank/DDBJ whole genome shotgun (WGS) entry which is preliminary data.</text>
</comment>
<organism evidence="2 3">
    <name type="scientific">Amycolatopsis cihanbeyliensis</name>
    <dbReference type="NCBI Taxonomy" id="1128664"/>
    <lineage>
        <taxon>Bacteria</taxon>
        <taxon>Bacillati</taxon>
        <taxon>Actinomycetota</taxon>
        <taxon>Actinomycetes</taxon>
        <taxon>Pseudonocardiales</taxon>
        <taxon>Pseudonocardiaceae</taxon>
        <taxon>Amycolatopsis</taxon>
    </lineage>
</organism>
<evidence type="ECO:0000313" key="2">
    <source>
        <dbReference type="EMBL" id="TQJ04145.1"/>
    </source>
</evidence>
<keyword evidence="3" id="KW-1185">Reference proteome</keyword>